<evidence type="ECO:0000259" key="2">
    <source>
        <dbReference type="Pfam" id="PF00534"/>
    </source>
</evidence>
<dbReference type="EMBL" id="JBHSAJ010000048">
    <property type="protein sequence ID" value="MFC3936061.1"/>
    <property type="molecule type" value="Genomic_DNA"/>
</dbReference>
<gene>
    <name evidence="4" type="ORF">ACFOW3_15725</name>
</gene>
<dbReference type="InterPro" id="IPR001296">
    <property type="entry name" value="Glyco_trans_1"/>
</dbReference>
<dbReference type="Pfam" id="PF09314">
    <property type="entry name" value="DUF1972"/>
    <property type="match status" value="1"/>
</dbReference>
<feature type="domain" description="Glycosyl transferase family 1" evidence="2">
    <location>
        <begin position="212"/>
        <end position="348"/>
    </location>
</feature>
<keyword evidence="5" id="KW-1185">Reference proteome</keyword>
<proteinExistence type="predicted"/>
<dbReference type="Proteomes" id="UP001595693">
    <property type="component" value="Unassembled WGS sequence"/>
</dbReference>
<accession>A0ABV8DBZ7</accession>
<feature type="domain" description="DUF1972" evidence="3">
    <location>
        <begin position="22"/>
        <end position="192"/>
    </location>
</feature>
<reference evidence="5" key="1">
    <citation type="journal article" date="2019" name="Int. J. Syst. Evol. Microbiol.">
        <title>The Global Catalogue of Microorganisms (GCM) 10K type strain sequencing project: providing services to taxonomists for standard genome sequencing and annotation.</title>
        <authorList>
            <consortium name="The Broad Institute Genomics Platform"/>
            <consortium name="The Broad Institute Genome Sequencing Center for Infectious Disease"/>
            <person name="Wu L."/>
            <person name="Ma J."/>
        </authorList>
    </citation>
    <scope>NUCLEOTIDE SEQUENCE [LARGE SCALE GENOMIC DNA]</scope>
    <source>
        <strain evidence="5">CCUG 2113</strain>
    </source>
</reference>
<protein>
    <submittedName>
        <fullName evidence="4">DUF1972 domain-containing protein</fullName>
    </submittedName>
</protein>
<dbReference type="Pfam" id="PF00534">
    <property type="entry name" value="Glycos_transf_1"/>
    <property type="match status" value="1"/>
</dbReference>
<comment type="caution">
    <text evidence="4">The sequence shown here is derived from an EMBL/GenBank/DDBJ whole genome shotgun (WGS) entry which is preliminary data.</text>
</comment>
<organism evidence="4 5">
    <name type="scientific">Acidovorax facilis</name>
    <dbReference type="NCBI Taxonomy" id="12917"/>
    <lineage>
        <taxon>Bacteria</taxon>
        <taxon>Pseudomonadati</taxon>
        <taxon>Pseudomonadota</taxon>
        <taxon>Betaproteobacteria</taxon>
        <taxon>Burkholderiales</taxon>
        <taxon>Comamonadaceae</taxon>
        <taxon>Acidovorax</taxon>
    </lineage>
</organism>
<evidence type="ECO:0000259" key="3">
    <source>
        <dbReference type="Pfam" id="PF09314"/>
    </source>
</evidence>
<evidence type="ECO:0000256" key="1">
    <source>
        <dbReference type="ARBA" id="ARBA00022679"/>
    </source>
</evidence>
<sequence>MTTAQGRATGGSPDRPAKLRIALLGARGIPASYGGFETFAEQLSIRLVERGHEVTVYAETSESSVEDIFYQGVRVRHKRRPRWGAASVLAYDCACLWDARRGYDLVYMLGYGAAWACWWPRVFGVPVWINVDGLEWARSKWGRAARIYLRCMEWVASRVATRLIADAEAIAQRFRETYPKGAPSSFIAYGAELVQDRDVDPSVLSAWGLKPRRYMLVVARPEPENHILEIVQGYEMHEGDWPLVIVGDVSGATAYQQLLRQHASDRVRFVGGIYDTGQLASLRVHAACYLHGHSVGGTNPSLLEALACGNWVIAHDNPFNREVARDAADYFATPEQLARSLDLVVDQSDAMLPQRSQRARDIVAEHYTWDGIADAYEALMHSECRSHSAATPSTGTV</sequence>
<name>A0ABV8DBZ7_9BURK</name>
<evidence type="ECO:0000313" key="5">
    <source>
        <dbReference type="Proteomes" id="UP001595693"/>
    </source>
</evidence>
<keyword evidence="1" id="KW-0808">Transferase</keyword>
<dbReference type="InterPro" id="IPR015393">
    <property type="entry name" value="DUF1972"/>
</dbReference>
<dbReference type="Gene3D" id="3.40.50.2000">
    <property type="entry name" value="Glycogen Phosphorylase B"/>
    <property type="match status" value="2"/>
</dbReference>
<dbReference type="RefSeq" id="WP_055396826.1">
    <property type="nucleotide sequence ID" value="NZ_JAMXAX010000016.1"/>
</dbReference>
<dbReference type="PANTHER" id="PTHR46401:SF2">
    <property type="entry name" value="GLYCOSYLTRANSFERASE WBBK-RELATED"/>
    <property type="match status" value="1"/>
</dbReference>
<dbReference type="SUPFAM" id="SSF53756">
    <property type="entry name" value="UDP-Glycosyltransferase/glycogen phosphorylase"/>
    <property type="match status" value="1"/>
</dbReference>
<evidence type="ECO:0000313" key="4">
    <source>
        <dbReference type="EMBL" id="MFC3936061.1"/>
    </source>
</evidence>
<dbReference type="PANTHER" id="PTHR46401">
    <property type="entry name" value="GLYCOSYLTRANSFERASE WBBK-RELATED"/>
    <property type="match status" value="1"/>
</dbReference>